<protein>
    <submittedName>
        <fullName evidence="3">Site-specific integrase</fullName>
    </submittedName>
</protein>
<dbReference type="PANTHER" id="PTHR30349">
    <property type="entry name" value="PHAGE INTEGRASE-RELATED"/>
    <property type="match status" value="1"/>
</dbReference>
<sequence length="202" mass="23417">MKSVEPLRDIKTIKSMRAILKSQNTRNELLFILGINAGLRISDILKLKFEDVINFKNMKVLDYVIIKEKKTGKTKKFYLSSIVQKLIEKYIKEFDSISREMYVFKSNKGENKPISRQHAWYILNTAAEMIGLVKRDDSGKIIQGEIGTHTMRKTFGYHAYQNGTSLELLMAIFNHSCKSETLRYIGITEEEKRDVYLHSNLG</sequence>
<reference evidence="3 4" key="1">
    <citation type="submission" date="2018-06" db="EMBL/GenBank/DDBJ databases">
        <title>Genome conservation of Clostridium tetani.</title>
        <authorList>
            <person name="Bruggemann H."/>
            <person name="Popoff M.R."/>
        </authorList>
    </citation>
    <scope>NUCLEOTIDE SEQUENCE [LARGE SCALE GENOMIC DNA]</scope>
    <source>
        <strain evidence="3 4">2017.061</strain>
    </source>
</reference>
<dbReference type="Proteomes" id="UP000290921">
    <property type="component" value="Unassembled WGS sequence"/>
</dbReference>
<organism evidence="3 4">
    <name type="scientific">Clostridium tetani</name>
    <dbReference type="NCBI Taxonomy" id="1513"/>
    <lineage>
        <taxon>Bacteria</taxon>
        <taxon>Bacillati</taxon>
        <taxon>Bacillota</taxon>
        <taxon>Clostridia</taxon>
        <taxon>Eubacteriales</taxon>
        <taxon>Clostridiaceae</taxon>
        <taxon>Clostridium</taxon>
    </lineage>
</organism>
<dbReference type="InterPro" id="IPR013762">
    <property type="entry name" value="Integrase-like_cat_sf"/>
</dbReference>
<dbReference type="GO" id="GO:0015074">
    <property type="term" value="P:DNA integration"/>
    <property type="evidence" value="ECO:0007669"/>
    <property type="project" value="InterPro"/>
</dbReference>
<dbReference type="PANTHER" id="PTHR30349:SF82">
    <property type="entry name" value="INTEGRASE_RECOMBINASE YOEC-RELATED"/>
    <property type="match status" value="1"/>
</dbReference>
<dbReference type="EMBL" id="QMAP01000020">
    <property type="protein sequence ID" value="RXI44163.1"/>
    <property type="molecule type" value="Genomic_DNA"/>
</dbReference>
<evidence type="ECO:0000313" key="3">
    <source>
        <dbReference type="EMBL" id="RXI44163.1"/>
    </source>
</evidence>
<gene>
    <name evidence="3" type="ORF">DP130_13600</name>
</gene>
<dbReference type="SUPFAM" id="SSF56349">
    <property type="entry name" value="DNA breaking-rejoining enzymes"/>
    <property type="match status" value="1"/>
</dbReference>
<dbReference type="GO" id="GO:0003677">
    <property type="term" value="F:DNA binding"/>
    <property type="evidence" value="ECO:0007669"/>
    <property type="project" value="InterPro"/>
</dbReference>
<accession>A0A4V1LEC0</accession>
<dbReference type="Gene3D" id="1.10.443.10">
    <property type="entry name" value="Intergrase catalytic core"/>
    <property type="match status" value="1"/>
</dbReference>
<dbReference type="InterPro" id="IPR011010">
    <property type="entry name" value="DNA_brk_join_enz"/>
</dbReference>
<dbReference type="InterPro" id="IPR050090">
    <property type="entry name" value="Tyrosine_recombinase_XerCD"/>
</dbReference>
<dbReference type="PROSITE" id="PS51898">
    <property type="entry name" value="TYR_RECOMBINASE"/>
    <property type="match status" value="1"/>
</dbReference>
<dbReference type="GO" id="GO:0006310">
    <property type="term" value="P:DNA recombination"/>
    <property type="evidence" value="ECO:0007669"/>
    <property type="project" value="UniProtKB-KW"/>
</dbReference>
<dbReference type="RefSeq" id="WP_129028860.1">
    <property type="nucleotide sequence ID" value="NZ_AP026812.1"/>
</dbReference>
<dbReference type="AlphaFoldDB" id="A0A4V1LEC0"/>
<evidence type="ECO:0000313" key="4">
    <source>
        <dbReference type="Proteomes" id="UP000290921"/>
    </source>
</evidence>
<name>A0A4V1LEC0_CLOTA</name>
<keyword evidence="1" id="KW-0233">DNA recombination</keyword>
<feature type="domain" description="Tyr recombinase" evidence="2">
    <location>
        <begin position="6"/>
        <end position="197"/>
    </location>
</feature>
<evidence type="ECO:0000256" key="1">
    <source>
        <dbReference type="ARBA" id="ARBA00023172"/>
    </source>
</evidence>
<dbReference type="Pfam" id="PF00589">
    <property type="entry name" value="Phage_integrase"/>
    <property type="match status" value="1"/>
</dbReference>
<proteinExistence type="predicted"/>
<comment type="caution">
    <text evidence="3">The sequence shown here is derived from an EMBL/GenBank/DDBJ whole genome shotgun (WGS) entry which is preliminary data.</text>
</comment>
<dbReference type="InterPro" id="IPR002104">
    <property type="entry name" value="Integrase_catalytic"/>
</dbReference>
<evidence type="ECO:0000259" key="2">
    <source>
        <dbReference type="PROSITE" id="PS51898"/>
    </source>
</evidence>